<dbReference type="InterPro" id="IPR036259">
    <property type="entry name" value="MFS_trans_sf"/>
</dbReference>
<keyword evidence="9" id="KW-1185">Reference proteome</keyword>
<comment type="subcellular location">
    <subcellularLocation>
        <location evidence="1">Cell membrane</location>
        <topology evidence="1">Multi-pass membrane protein</topology>
    </subcellularLocation>
</comment>
<evidence type="ECO:0000256" key="2">
    <source>
        <dbReference type="ARBA" id="ARBA00008335"/>
    </source>
</evidence>
<feature type="domain" description="Major facilitator superfamily (MFS) profile" evidence="7">
    <location>
        <begin position="50"/>
        <end position="489"/>
    </location>
</feature>
<feature type="transmembrane region" description="Helical" evidence="6">
    <location>
        <begin position="398"/>
        <end position="420"/>
    </location>
</feature>
<evidence type="ECO:0000259" key="7">
    <source>
        <dbReference type="PROSITE" id="PS50850"/>
    </source>
</evidence>
<feature type="transmembrane region" description="Helical" evidence="6">
    <location>
        <begin position="366"/>
        <end position="386"/>
    </location>
</feature>
<dbReference type="GO" id="GO:0005886">
    <property type="term" value="C:plasma membrane"/>
    <property type="evidence" value="ECO:0007669"/>
    <property type="project" value="UniProtKB-SubCell"/>
</dbReference>
<dbReference type="AlphaFoldDB" id="A0A9W9TS94"/>
<keyword evidence="3 6" id="KW-0812">Transmembrane</keyword>
<feature type="transmembrane region" description="Helical" evidence="6">
    <location>
        <begin position="148"/>
        <end position="169"/>
    </location>
</feature>
<sequence length="507" mass="55777">MMFTRGDISHDIDEVHNHANPTTDIEIVDWDGPRDPGNPYNWSLLQKWTMTILASFTTFITMMNGTIITVAHEAINEEFGISDASFPNSYWPVASWALGGACFVILILPLMEDFGVRYVFLFTWLAFICFVIPQAVAQSFATLVVTRFFAGGCVSILANTSATVTGNIWDSEKARNIPVSLYIIGYVAGSSIGPVIGAPIFQFLSWRWIGYLQLIWLGALFPVYFFLFKECRGIAILGKRAKKLREQGRLAYTQHELDSEGSSMWRIIVRSSTRPVIMFFTESVVFVSVMWSSFTIGTLYLFTQSVEQVFAGLYGWSAAQCGYVQGAIVIGEIIGWAASLFSAKLYFSSASRNKEVPGTPIPEARLYLAIVGGIFGLSGGMFIYAWTSYPDLPWIAPAIGLGVVGAGSVIVVTGISDYIVDSYAKYSGSAIGIAACGENIFSAFVPLAAMAMYSNLGFQWASTLLAFISLALSFAPTLFIVYGKEIRARSPFMREAMVERKNSFDTV</sequence>
<evidence type="ECO:0000256" key="6">
    <source>
        <dbReference type="SAM" id="Phobius"/>
    </source>
</evidence>
<dbReference type="SUPFAM" id="SSF103473">
    <property type="entry name" value="MFS general substrate transporter"/>
    <property type="match status" value="1"/>
</dbReference>
<feature type="transmembrane region" description="Helical" evidence="6">
    <location>
        <begin position="208"/>
        <end position="227"/>
    </location>
</feature>
<dbReference type="PANTHER" id="PTHR23502">
    <property type="entry name" value="MAJOR FACILITATOR SUPERFAMILY"/>
    <property type="match status" value="1"/>
</dbReference>
<organism evidence="8 9">
    <name type="scientific">Penicillium chermesinum</name>
    <dbReference type="NCBI Taxonomy" id="63820"/>
    <lineage>
        <taxon>Eukaryota</taxon>
        <taxon>Fungi</taxon>
        <taxon>Dikarya</taxon>
        <taxon>Ascomycota</taxon>
        <taxon>Pezizomycotina</taxon>
        <taxon>Eurotiomycetes</taxon>
        <taxon>Eurotiomycetidae</taxon>
        <taxon>Eurotiales</taxon>
        <taxon>Aspergillaceae</taxon>
        <taxon>Penicillium</taxon>
    </lineage>
</organism>
<dbReference type="Gene3D" id="1.20.1250.20">
    <property type="entry name" value="MFS general substrate transporter like domains"/>
    <property type="match status" value="1"/>
</dbReference>
<feature type="transmembrane region" description="Helical" evidence="6">
    <location>
        <begin position="432"/>
        <end position="454"/>
    </location>
</feature>
<gene>
    <name evidence="8" type="ORF">N7468_003442</name>
</gene>
<feature type="transmembrane region" description="Helical" evidence="6">
    <location>
        <begin position="48"/>
        <end position="70"/>
    </location>
</feature>
<dbReference type="GeneID" id="83200042"/>
<keyword evidence="4 6" id="KW-1133">Transmembrane helix</keyword>
<dbReference type="Proteomes" id="UP001150941">
    <property type="component" value="Unassembled WGS sequence"/>
</dbReference>
<dbReference type="InterPro" id="IPR011701">
    <property type="entry name" value="MFS"/>
</dbReference>
<dbReference type="FunFam" id="1.20.1250.20:FF:000082">
    <property type="entry name" value="MFS multidrug transporter, putative"/>
    <property type="match status" value="1"/>
</dbReference>
<reference evidence="8" key="2">
    <citation type="journal article" date="2023" name="IMA Fungus">
        <title>Comparative genomic study of the Penicillium genus elucidates a diverse pangenome and 15 lateral gene transfer events.</title>
        <authorList>
            <person name="Petersen C."/>
            <person name="Sorensen T."/>
            <person name="Nielsen M.R."/>
            <person name="Sondergaard T.E."/>
            <person name="Sorensen J.L."/>
            <person name="Fitzpatrick D.A."/>
            <person name="Frisvad J.C."/>
            <person name="Nielsen K.L."/>
        </authorList>
    </citation>
    <scope>NUCLEOTIDE SEQUENCE</scope>
    <source>
        <strain evidence="8">IBT 19713</strain>
    </source>
</reference>
<protein>
    <recommendedName>
        <fullName evidence="7">Major facilitator superfamily (MFS) profile domain-containing protein</fullName>
    </recommendedName>
</protein>
<feature type="transmembrane region" description="Helical" evidence="6">
    <location>
        <begin position="276"/>
        <end position="302"/>
    </location>
</feature>
<evidence type="ECO:0000256" key="4">
    <source>
        <dbReference type="ARBA" id="ARBA00022989"/>
    </source>
</evidence>
<comment type="caution">
    <text evidence="8">The sequence shown here is derived from an EMBL/GenBank/DDBJ whole genome shotgun (WGS) entry which is preliminary data.</text>
</comment>
<dbReference type="GO" id="GO:0022857">
    <property type="term" value="F:transmembrane transporter activity"/>
    <property type="evidence" value="ECO:0007669"/>
    <property type="project" value="InterPro"/>
</dbReference>
<evidence type="ECO:0000313" key="9">
    <source>
        <dbReference type="Proteomes" id="UP001150941"/>
    </source>
</evidence>
<proteinExistence type="inferred from homology"/>
<dbReference type="PANTHER" id="PTHR23502:SF52">
    <property type="entry name" value="MULTIDRUG TRANSPORTER, PUTATIVE (AFU_ORTHOLOGUE AFUA_2G17730)-RELATED"/>
    <property type="match status" value="1"/>
</dbReference>
<evidence type="ECO:0000313" key="8">
    <source>
        <dbReference type="EMBL" id="KAJ5238823.1"/>
    </source>
</evidence>
<evidence type="ECO:0000256" key="1">
    <source>
        <dbReference type="ARBA" id="ARBA00004651"/>
    </source>
</evidence>
<dbReference type="RefSeq" id="XP_058331742.1">
    <property type="nucleotide sequence ID" value="XM_058472739.1"/>
</dbReference>
<evidence type="ECO:0000256" key="5">
    <source>
        <dbReference type="ARBA" id="ARBA00023136"/>
    </source>
</evidence>
<dbReference type="Pfam" id="PF07690">
    <property type="entry name" value="MFS_1"/>
    <property type="match status" value="1"/>
</dbReference>
<feature type="transmembrane region" description="Helical" evidence="6">
    <location>
        <begin position="322"/>
        <end position="346"/>
    </location>
</feature>
<dbReference type="PROSITE" id="PS50850">
    <property type="entry name" value="MFS"/>
    <property type="match status" value="1"/>
</dbReference>
<evidence type="ECO:0000256" key="3">
    <source>
        <dbReference type="ARBA" id="ARBA00022692"/>
    </source>
</evidence>
<name>A0A9W9TS94_9EURO</name>
<keyword evidence="5 6" id="KW-0472">Membrane</keyword>
<dbReference type="OrthoDB" id="5403280at2759"/>
<accession>A0A9W9TS94</accession>
<comment type="similarity">
    <text evidence="2">Belongs to the major facilitator superfamily.</text>
</comment>
<dbReference type="EMBL" id="JAPQKS010000003">
    <property type="protein sequence ID" value="KAJ5238823.1"/>
    <property type="molecule type" value="Genomic_DNA"/>
</dbReference>
<reference evidence="8" key="1">
    <citation type="submission" date="2022-11" db="EMBL/GenBank/DDBJ databases">
        <authorList>
            <person name="Petersen C."/>
        </authorList>
    </citation>
    <scope>NUCLEOTIDE SEQUENCE</scope>
    <source>
        <strain evidence="8">IBT 19713</strain>
    </source>
</reference>
<feature type="transmembrane region" description="Helical" evidence="6">
    <location>
        <begin position="118"/>
        <end position="136"/>
    </location>
</feature>
<feature type="transmembrane region" description="Helical" evidence="6">
    <location>
        <begin position="90"/>
        <end position="111"/>
    </location>
</feature>
<feature type="transmembrane region" description="Helical" evidence="6">
    <location>
        <begin position="460"/>
        <end position="483"/>
    </location>
</feature>
<dbReference type="InterPro" id="IPR020846">
    <property type="entry name" value="MFS_dom"/>
</dbReference>
<feature type="transmembrane region" description="Helical" evidence="6">
    <location>
        <begin position="181"/>
        <end position="202"/>
    </location>
</feature>